<keyword evidence="1" id="KW-0812">Transmembrane</keyword>
<dbReference type="AlphaFoldDB" id="A0A5B0R9B2"/>
<evidence type="ECO:0000313" key="2">
    <source>
        <dbReference type="EMBL" id="KAA1122200.1"/>
    </source>
</evidence>
<gene>
    <name evidence="2" type="ORF">PGTUg99_033548</name>
</gene>
<keyword evidence="1" id="KW-0472">Membrane</keyword>
<feature type="transmembrane region" description="Helical" evidence="1">
    <location>
        <begin position="47"/>
        <end position="67"/>
    </location>
</feature>
<sequence length="138" mass="15415">MRMWQAVSGSLQLVCRELSCRHQGFWLPSDSSGALDVLFRISTPNPIPIIVGLFIMAWPLAVVGRAYSKGIDTSGSGFLGFLMCFPCYRYVHSRTTGSRKDPARLFLFITPRMAMLFPGTEMSTYPFIDIATLHDDEG</sequence>
<keyword evidence="1" id="KW-1133">Transmembrane helix</keyword>
<reference evidence="2 3" key="1">
    <citation type="submission" date="2019-05" db="EMBL/GenBank/DDBJ databases">
        <title>Emergence of the Ug99 lineage of the wheat stem rust pathogen through somatic hybridization.</title>
        <authorList>
            <person name="Li F."/>
            <person name="Upadhyaya N.M."/>
            <person name="Sperschneider J."/>
            <person name="Matny O."/>
            <person name="Nguyen-Phuc H."/>
            <person name="Mago R."/>
            <person name="Raley C."/>
            <person name="Miller M.E."/>
            <person name="Silverstein K.A.T."/>
            <person name="Henningsen E."/>
            <person name="Hirsch C.D."/>
            <person name="Visser B."/>
            <person name="Pretorius Z.A."/>
            <person name="Steffenson B.J."/>
            <person name="Schwessinger B."/>
            <person name="Dodds P.N."/>
            <person name="Figueroa M."/>
        </authorList>
    </citation>
    <scope>NUCLEOTIDE SEQUENCE [LARGE SCALE GENOMIC DNA]</scope>
    <source>
        <strain evidence="2 3">Ug99</strain>
    </source>
</reference>
<comment type="caution">
    <text evidence="2">The sequence shown here is derived from an EMBL/GenBank/DDBJ whole genome shotgun (WGS) entry which is preliminary data.</text>
</comment>
<name>A0A5B0R9B2_PUCGR</name>
<protein>
    <submittedName>
        <fullName evidence="2">Uncharacterized protein</fullName>
    </submittedName>
</protein>
<evidence type="ECO:0000313" key="3">
    <source>
        <dbReference type="Proteomes" id="UP000325313"/>
    </source>
</evidence>
<dbReference type="Proteomes" id="UP000325313">
    <property type="component" value="Unassembled WGS sequence"/>
</dbReference>
<organism evidence="2 3">
    <name type="scientific">Puccinia graminis f. sp. tritici</name>
    <dbReference type="NCBI Taxonomy" id="56615"/>
    <lineage>
        <taxon>Eukaryota</taxon>
        <taxon>Fungi</taxon>
        <taxon>Dikarya</taxon>
        <taxon>Basidiomycota</taxon>
        <taxon>Pucciniomycotina</taxon>
        <taxon>Pucciniomycetes</taxon>
        <taxon>Pucciniales</taxon>
        <taxon>Pucciniaceae</taxon>
        <taxon>Puccinia</taxon>
    </lineage>
</organism>
<proteinExistence type="predicted"/>
<dbReference type="EMBL" id="VDEP01000236">
    <property type="protein sequence ID" value="KAA1122200.1"/>
    <property type="molecule type" value="Genomic_DNA"/>
</dbReference>
<accession>A0A5B0R9B2</accession>
<evidence type="ECO:0000256" key="1">
    <source>
        <dbReference type="SAM" id="Phobius"/>
    </source>
</evidence>